<dbReference type="EMBL" id="JAUOQO010000509">
    <property type="protein sequence ID" value="MDO6575325.1"/>
    <property type="molecule type" value="Genomic_DNA"/>
</dbReference>
<dbReference type="RefSeq" id="WP_303522355.1">
    <property type="nucleotide sequence ID" value="NZ_JAUOQO010000509.1"/>
</dbReference>
<dbReference type="Proteomes" id="UP001170310">
    <property type="component" value="Unassembled WGS sequence"/>
</dbReference>
<proteinExistence type="predicted"/>
<name>A0AAW7YX48_9STAP</name>
<comment type="caution">
    <text evidence="1">The sequence shown here is derived from an EMBL/GenBank/DDBJ whole genome shotgun (WGS) entry which is preliminary data.</text>
</comment>
<accession>A0AAW7YX48</accession>
<keyword evidence="2" id="KW-1185">Reference proteome</keyword>
<sequence length="78" mass="8891">SRNMRKNGVPADIMTIDCLKSGKRIIVVLHDQDPEQVSYQFSYKDQDPAGEFSSLANADLSEAVFYEWIKTYFTPANE</sequence>
<evidence type="ECO:0000313" key="1">
    <source>
        <dbReference type="EMBL" id="MDO6575325.1"/>
    </source>
</evidence>
<reference evidence="1" key="1">
    <citation type="submission" date="2023-07" db="EMBL/GenBank/DDBJ databases">
        <title>Genome content predicts the carbon catabolic preferences of heterotrophic bacteria.</title>
        <authorList>
            <person name="Gralka M."/>
        </authorList>
    </citation>
    <scope>NUCLEOTIDE SEQUENCE</scope>
    <source>
        <strain evidence="1">E2R20</strain>
    </source>
</reference>
<dbReference type="AlphaFoldDB" id="A0AAW7YX48"/>
<organism evidence="1 2">
    <name type="scientific">Staphylococcus pasteuri_A</name>
    <dbReference type="NCBI Taxonomy" id="3062664"/>
    <lineage>
        <taxon>Bacteria</taxon>
        <taxon>Bacillati</taxon>
        <taxon>Bacillota</taxon>
        <taxon>Bacilli</taxon>
        <taxon>Bacillales</taxon>
        <taxon>Staphylococcaceae</taxon>
        <taxon>Staphylococcus</taxon>
    </lineage>
</organism>
<evidence type="ECO:0000313" key="2">
    <source>
        <dbReference type="Proteomes" id="UP001170310"/>
    </source>
</evidence>
<feature type="non-terminal residue" evidence="1">
    <location>
        <position position="1"/>
    </location>
</feature>
<gene>
    <name evidence="1" type="ORF">Q4528_14510</name>
</gene>
<protein>
    <submittedName>
        <fullName evidence="1">Uncharacterized protein</fullName>
    </submittedName>
</protein>